<evidence type="ECO:0000256" key="1">
    <source>
        <dbReference type="SAM" id="SignalP"/>
    </source>
</evidence>
<proteinExistence type="predicted"/>
<keyword evidence="3" id="KW-1185">Reference proteome</keyword>
<dbReference type="AlphaFoldDB" id="A0A8J2PRA4"/>
<accession>A0A8J2PRA4</accession>
<organism evidence="2 3">
    <name type="scientific">Allacma fusca</name>
    <dbReference type="NCBI Taxonomy" id="39272"/>
    <lineage>
        <taxon>Eukaryota</taxon>
        <taxon>Metazoa</taxon>
        <taxon>Ecdysozoa</taxon>
        <taxon>Arthropoda</taxon>
        <taxon>Hexapoda</taxon>
        <taxon>Collembola</taxon>
        <taxon>Symphypleona</taxon>
        <taxon>Sminthuridae</taxon>
        <taxon>Allacma</taxon>
    </lineage>
</organism>
<gene>
    <name evidence="2" type="ORF">AFUS01_LOCUS43132</name>
</gene>
<comment type="caution">
    <text evidence="2">The sequence shown here is derived from an EMBL/GenBank/DDBJ whole genome shotgun (WGS) entry which is preliminary data.</text>
</comment>
<evidence type="ECO:0000313" key="2">
    <source>
        <dbReference type="EMBL" id="CAG7833520.1"/>
    </source>
</evidence>
<dbReference type="Proteomes" id="UP000708208">
    <property type="component" value="Unassembled WGS sequence"/>
</dbReference>
<feature type="chain" id="PRO_5035162000" evidence="1">
    <location>
        <begin position="25"/>
        <end position="68"/>
    </location>
</feature>
<protein>
    <submittedName>
        <fullName evidence="2">Uncharacterized protein</fullName>
    </submittedName>
</protein>
<feature type="signal peptide" evidence="1">
    <location>
        <begin position="1"/>
        <end position="24"/>
    </location>
</feature>
<evidence type="ECO:0000313" key="3">
    <source>
        <dbReference type="Proteomes" id="UP000708208"/>
    </source>
</evidence>
<keyword evidence="1" id="KW-0732">Signal</keyword>
<dbReference type="EMBL" id="CAJVCH010569913">
    <property type="protein sequence ID" value="CAG7833520.1"/>
    <property type="molecule type" value="Genomic_DNA"/>
</dbReference>
<sequence length="68" mass="7452">MFFSSKNLLLILSIFLLINELTEAAPSECVSPNGEECSKTRSFFHHAAEFASKHLFSLLGMLAGFVTG</sequence>
<name>A0A8J2PRA4_9HEXA</name>
<reference evidence="2" key="1">
    <citation type="submission" date="2021-06" db="EMBL/GenBank/DDBJ databases">
        <authorList>
            <person name="Hodson N. C."/>
            <person name="Mongue J. A."/>
            <person name="Jaron S. K."/>
        </authorList>
    </citation>
    <scope>NUCLEOTIDE SEQUENCE</scope>
</reference>